<reference evidence="2" key="1">
    <citation type="submission" date="2015-07" db="EMBL/GenBank/DDBJ databases">
        <title>Adaptation to a free-living lifestyle via gene acquisitions in the diplomonad Trepomonas sp. PC1.</title>
        <authorList>
            <person name="Xu F."/>
            <person name="Jerlstrom-Hultqvist J."/>
            <person name="Kolisko M."/>
            <person name="Simpson A.G.B."/>
            <person name="Roger A.J."/>
            <person name="Svard S.G."/>
            <person name="Andersson J.O."/>
        </authorList>
    </citation>
    <scope>NUCLEOTIDE SEQUENCE</scope>
    <source>
        <strain evidence="2">PC1</strain>
    </source>
</reference>
<keyword evidence="1" id="KW-0812">Transmembrane</keyword>
<feature type="transmembrane region" description="Helical" evidence="1">
    <location>
        <begin position="253"/>
        <end position="272"/>
    </location>
</feature>
<evidence type="ECO:0000313" key="2">
    <source>
        <dbReference type="EMBL" id="JAP89427.1"/>
    </source>
</evidence>
<protein>
    <submittedName>
        <fullName evidence="2">Uncharacterized protein</fullName>
    </submittedName>
</protein>
<feature type="non-terminal residue" evidence="2">
    <location>
        <position position="1"/>
    </location>
</feature>
<gene>
    <name evidence="2" type="ORF">TPC1_31078</name>
</gene>
<evidence type="ECO:0000256" key="1">
    <source>
        <dbReference type="SAM" id="Phobius"/>
    </source>
</evidence>
<feature type="transmembrane region" description="Helical" evidence="1">
    <location>
        <begin position="149"/>
        <end position="174"/>
    </location>
</feature>
<organism evidence="2">
    <name type="scientific">Trepomonas sp. PC1</name>
    <dbReference type="NCBI Taxonomy" id="1076344"/>
    <lineage>
        <taxon>Eukaryota</taxon>
        <taxon>Metamonada</taxon>
        <taxon>Diplomonadida</taxon>
        <taxon>Hexamitidae</taxon>
        <taxon>Hexamitinae</taxon>
        <taxon>Trepomonas</taxon>
    </lineage>
</organism>
<keyword evidence="1" id="KW-1133">Transmembrane helix</keyword>
<feature type="transmembrane region" description="Helical" evidence="1">
    <location>
        <begin position="115"/>
        <end position="137"/>
    </location>
</feature>
<feature type="transmembrane region" description="Helical" evidence="1">
    <location>
        <begin position="81"/>
        <end position="103"/>
    </location>
</feature>
<dbReference type="EMBL" id="GDID01007179">
    <property type="protein sequence ID" value="JAP89427.1"/>
    <property type="molecule type" value="Transcribed_RNA"/>
</dbReference>
<sequence>VNLITNVILICQLIFITVIIILAKIKIGSREILFVSTFVLILIGLCLDSLSCISTTPHIDCGMPNGTFCPRHPICKGQVEVSFFSTAGLSYLFLTFFTVLRLIQTKPLSFGKQILLLLCGLFYSLLTAFILVCQNLKRTFNDVNCTENAFLTVLFPLLNMCGPAILLSVEIVALKHQNTSQFNEPLITQNPEIDDLNVFALQYSNLNVIPAKQLETKKLSKFKIQIFSSTMLCVAFSYKSAKQFIKAGTKTTLTVAELLVSFATLFLMQLVASKSKVIPKATNLTEILNNFQYLQKFEHFLNRKQILLALKLICRFRIFHYYDEREKAKHVLIEILELMKQFKLSSFVPKIQHAVNTNQMPECILDSISTVLKRELEKLCLEFLNNEASRVTEYASDDIYKIYKNQKQMRGLIGIAFVV</sequence>
<feature type="non-terminal residue" evidence="2">
    <location>
        <position position="419"/>
    </location>
</feature>
<name>A0A146JY39_9EUKA</name>
<feature type="transmembrane region" description="Helical" evidence="1">
    <location>
        <begin position="32"/>
        <end position="50"/>
    </location>
</feature>
<keyword evidence="1" id="KW-0472">Membrane</keyword>
<feature type="transmembrane region" description="Helical" evidence="1">
    <location>
        <begin position="6"/>
        <end position="25"/>
    </location>
</feature>
<dbReference type="AlphaFoldDB" id="A0A146JY39"/>
<accession>A0A146JY39</accession>
<proteinExistence type="predicted"/>